<reference evidence="1" key="1">
    <citation type="journal article" date="2014" name="Nat. Commun.">
        <title>The tobacco genome sequence and its comparison with those of tomato and potato.</title>
        <authorList>
            <person name="Sierro N."/>
            <person name="Battey J.N."/>
            <person name="Ouadi S."/>
            <person name="Bakaher N."/>
            <person name="Bovet L."/>
            <person name="Willig A."/>
            <person name="Goepfert S."/>
            <person name="Peitsch M.C."/>
            <person name="Ivanov N.V."/>
        </authorList>
    </citation>
    <scope>NUCLEOTIDE SEQUENCE [LARGE SCALE GENOMIC DNA]</scope>
</reference>
<accession>A0AC58T4Z3</accession>
<dbReference type="RefSeq" id="XP_075092297.1">
    <property type="nucleotide sequence ID" value="XM_075236196.1"/>
</dbReference>
<reference evidence="2" key="2">
    <citation type="submission" date="2025-08" db="UniProtKB">
        <authorList>
            <consortium name="RefSeq"/>
        </authorList>
    </citation>
    <scope>IDENTIFICATION</scope>
    <source>
        <tissue evidence="2">Leaf</tissue>
    </source>
</reference>
<evidence type="ECO:0000313" key="1">
    <source>
        <dbReference type="Proteomes" id="UP000790787"/>
    </source>
</evidence>
<protein>
    <submittedName>
        <fullName evidence="2">Uncharacterized protein LOC142172549</fullName>
    </submittedName>
</protein>
<evidence type="ECO:0000313" key="2">
    <source>
        <dbReference type="RefSeq" id="XP_075092297.1"/>
    </source>
</evidence>
<sequence length="290" mass="32722">MHAFSAQIVWEELPERFNKGDGSRTFNLHKKITTLSQGTFSVYVYFSKLKDLWEEFEALVPAPGCDCTKSREFAYALIVSDERQKFVVATTGTLGANLTRQMGRFEAGHNKENCYKIIGYPVDFKNKRRGNVSTSTNVAYNVNLLTKNDTRATNHIVSDISLLKKETVVETGNLKKILLPNGVITVVTHIWSSSISESSMITNVFYVPQFKCNLLSVSKLTKELQCSATFFPDSCVFQELFTRKVKGISKEYDGLYLLYTDTREKEKVVALTAISNETLEAKKIRCNTVA</sequence>
<organism evidence="1 2">
    <name type="scientific">Nicotiana tabacum</name>
    <name type="common">Common tobacco</name>
    <dbReference type="NCBI Taxonomy" id="4097"/>
    <lineage>
        <taxon>Eukaryota</taxon>
        <taxon>Viridiplantae</taxon>
        <taxon>Streptophyta</taxon>
        <taxon>Embryophyta</taxon>
        <taxon>Tracheophyta</taxon>
        <taxon>Spermatophyta</taxon>
        <taxon>Magnoliopsida</taxon>
        <taxon>eudicotyledons</taxon>
        <taxon>Gunneridae</taxon>
        <taxon>Pentapetalae</taxon>
        <taxon>asterids</taxon>
        <taxon>lamiids</taxon>
        <taxon>Solanales</taxon>
        <taxon>Solanaceae</taxon>
        <taxon>Nicotianoideae</taxon>
        <taxon>Nicotianeae</taxon>
        <taxon>Nicotiana</taxon>
    </lineage>
</organism>
<gene>
    <name evidence="2" type="primary">LOC142172549</name>
</gene>
<dbReference type="Proteomes" id="UP000790787">
    <property type="component" value="Chromosome 18"/>
</dbReference>
<proteinExistence type="predicted"/>
<name>A0AC58T4Z3_TOBAC</name>
<keyword evidence="1" id="KW-1185">Reference proteome</keyword>